<dbReference type="InterPro" id="IPR035437">
    <property type="entry name" value="SNase_OB-fold_sf"/>
</dbReference>
<protein>
    <recommendedName>
        <fullName evidence="1">Tudor domain-containing protein</fullName>
    </recommendedName>
</protein>
<dbReference type="EnsemblMetazoa" id="tetur291g00010.1">
    <property type="protein sequence ID" value="tetur291g00010.1"/>
    <property type="gene ID" value="tetur291g00010"/>
</dbReference>
<evidence type="ECO:0000313" key="2">
    <source>
        <dbReference type="EnsemblMetazoa" id="tetur291g00010.1"/>
    </source>
</evidence>
<dbReference type="AlphaFoldDB" id="T1KZS6"/>
<dbReference type="GO" id="GO:0005737">
    <property type="term" value="C:cytoplasm"/>
    <property type="evidence" value="ECO:0007669"/>
    <property type="project" value="UniProtKB-ARBA"/>
</dbReference>
<accession>T1KZS6</accession>
<dbReference type="Proteomes" id="UP000015104">
    <property type="component" value="Unassembled WGS sequence"/>
</dbReference>
<evidence type="ECO:0000313" key="3">
    <source>
        <dbReference type="Proteomes" id="UP000015104"/>
    </source>
</evidence>
<dbReference type="Pfam" id="PF00567">
    <property type="entry name" value="TUDOR"/>
    <property type="match status" value="1"/>
</dbReference>
<dbReference type="InterPro" id="IPR002999">
    <property type="entry name" value="Tudor"/>
</dbReference>
<reference evidence="2" key="2">
    <citation type="submission" date="2015-06" db="UniProtKB">
        <authorList>
            <consortium name="EnsemblMetazoa"/>
        </authorList>
    </citation>
    <scope>IDENTIFICATION</scope>
</reference>
<sequence length="624" mass="71428">MRVKWADYKCFCIEDGFVCQVHLSSIHVGLLEGQSCKPNLLPHKQASCKCDSCLKFVAKYKSNATNKKICLDCYEKVKNDGITYEPIAKAKENFVMAYHEEFKLSKLSVGCKLSQVRDGADSTIIKTGKIQEEMAASLATVNEIYDAALANNKAILTRIEKQVKLLTAQNDIINKKQKGFGKLHQAILDGAFTDDTIISTLREWFKSILNYSPNMTLKRVNFDIQAYTGNATKVTVKPIEFDECSNAQNVPEAVLKRQKITEEKSLTRMHPMVPCSSQMQSAQNDPRLARNPDRSLSEYFSSVHDARDKDMPHSDTVFFENDENEALNEPVQDIQIIEKQEAFYVYVTHVKSPLWIYLEKPESVDERAKILDAISKKAQEWMPVKDSDLDLNQAYIVRDVTDKKRPFKRAILKSENLDDKSYRVTYLDYGNDAKVYKDKIGQIKDFDVSKHSTVFKAKLVRIKPPSNFVFIYQAPFDPVKFIKSNFLNETCRAKVMKKYKAGESTFVEIYSKVKNKIINWSDALIKAKLALPYDEDPPCFNPTKTFCYDFHITGDCSRSVCWRSHLCPYCQSEIFDENLLDAKDRHSLMNCNKFQQMLKTTKIQTLTASSLACHNIQTPNNLLI</sequence>
<feature type="domain" description="Tudor" evidence="1">
    <location>
        <begin position="340"/>
        <end position="446"/>
    </location>
</feature>
<evidence type="ECO:0000259" key="1">
    <source>
        <dbReference type="Pfam" id="PF00567"/>
    </source>
</evidence>
<dbReference type="HOGENOM" id="CLU_438278_0_0_1"/>
<dbReference type="EMBL" id="CAEY01000746">
    <property type="status" value="NOT_ANNOTATED_CDS"/>
    <property type="molecule type" value="Genomic_DNA"/>
</dbReference>
<keyword evidence="3" id="KW-1185">Reference proteome</keyword>
<name>T1KZS6_TETUR</name>
<reference evidence="3" key="1">
    <citation type="submission" date="2011-08" db="EMBL/GenBank/DDBJ databases">
        <authorList>
            <person name="Rombauts S."/>
        </authorList>
    </citation>
    <scope>NUCLEOTIDE SEQUENCE</scope>
    <source>
        <strain evidence="3">London</strain>
    </source>
</reference>
<proteinExistence type="predicted"/>
<dbReference type="Gene3D" id="2.40.50.90">
    <property type="match status" value="1"/>
</dbReference>
<dbReference type="Gene3D" id="2.30.30.140">
    <property type="match status" value="1"/>
</dbReference>
<organism evidence="2 3">
    <name type="scientific">Tetranychus urticae</name>
    <name type="common">Two-spotted spider mite</name>
    <dbReference type="NCBI Taxonomy" id="32264"/>
    <lineage>
        <taxon>Eukaryota</taxon>
        <taxon>Metazoa</taxon>
        <taxon>Ecdysozoa</taxon>
        <taxon>Arthropoda</taxon>
        <taxon>Chelicerata</taxon>
        <taxon>Arachnida</taxon>
        <taxon>Acari</taxon>
        <taxon>Acariformes</taxon>
        <taxon>Trombidiformes</taxon>
        <taxon>Prostigmata</taxon>
        <taxon>Eleutherengona</taxon>
        <taxon>Raphignathae</taxon>
        <taxon>Tetranychoidea</taxon>
        <taxon>Tetranychidae</taxon>
        <taxon>Tetranychus</taxon>
    </lineage>
</organism>